<dbReference type="RefSeq" id="WP_160625572.1">
    <property type="nucleotide sequence ID" value="NZ_WUUQ01000004.1"/>
</dbReference>
<accession>A0A6N8UCE4</accession>
<proteinExistence type="predicted"/>
<feature type="domain" description="SIS" evidence="1">
    <location>
        <begin position="43"/>
        <end position="195"/>
    </location>
</feature>
<protein>
    <submittedName>
        <fullName evidence="2">SIS domain-containing protein</fullName>
    </submittedName>
</protein>
<dbReference type="Proteomes" id="UP000434036">
    <property type="component" value="Unassembled WGS sequence"/>
</dbReference>
<dbReference type="Gene3D" id="3.40.50.10490">
    <property type="entry name" value="Glucose-6-phosphate isomerase like protein, domain 1"/>
    <property type="match status" value="2"/>
</dbReference>
<dbReference type="InterPro" id="IPR046348">
    <property type="entry name" value="SIS_dom_sf"/>
</dbReference>
<dbReference type="Pfam" id="PF01380">
    <property type="entry name" value="SIS"/>
    <property type="match status" value="1"/>
</dbReference>
<dbReference type="GO" id="GO:1901135">
    <property type="term" value="P:carbohydrate derivative metabolic process"/>
    <property type="evidence" value="ECO:0007669"/>
    <property type="project" value="InterPro"/>
</dbReference>
<feature type="domain" description="SIS" evidence="1">
    <location>
        <begin position="211"/>
        <end position="368"/>
    </location>
</feature>
<keyword evidence="3" id="KW-1185">Reference proteome</keyword>
<dbReference type="InterPro" id="IPR050303">
    <property type="entry name" value="GatZ_KbaZ_carbometab"/>
</dbReference>
<dbReference type="PANTHER" id="PTHR32502">
    <property type="entry name" value="N-ACETYLGALACTOSAMINE PERMEASE II COMPONENT-RELATED"/>
    <property type="match status" value="1"/>
</dbReference>
<evidence type="ECO:0000313" key="3">
    <source>
        <dbReference type="Proteomes" id="UP000434036"/>
    </source>
</evidence>
<organism evidence="2 3">
    <name type="scientific">Copranaerobaculum intestinale</name>
    <dbReference type="NCBI Taxonomy" id="2692629"/>
    <lineage>
        <taxon>Bacteria</taxon>
        <taxon>Bacillati</taxon>
        <taxon>Bacillota</taxon>
        <taxon>Erysipelotrichia</taxon>
        <taxon>Erysipelotrichales</taxon>
        <taxon>Erysipelotrichaceae</taxon>
        <taxon>Copranaerobaculum</taxon>
    </lineage>
</organism>
<dbReference type="GO" id="GO:0009401">
    <property type="term" value="P:phosphoenolpyruvate-dependent sugar phosphotransferase system"/>
    <property type="evidence" value="ECO:0007669"/>
    <property type="project" value="TreeGrafter"/>
</dbReference>
<reference evidence="2 3" key="1">
    <citation type="submission" date="2019-12" db="EMBL/GenBank/DDBJ databases">
        <authorList>
            <person name="Yang R."/>
        </authorList>
    </citation>
    <scope>NUCLEOTIDE SEQUENCE [LARGE SCALE GENOMIC DNA]</scope>
    <source>
        <strain evidence="2 3">DONG20-135</strain>
    </source>
</reference>
<name>A0A6N8UCE4_9FIRM</name>
<dbReference type="InterPro" id="IPR001347">
    <property type="entry name" value="SIS_dom"/>
</dbReference>
<dbReference type="PANTHER" id="PTHR32502:SF3">
    <property type="entry name" value="D-GALACTOSAMINE-6-PHOSPHATE DEAMINASE AGAS-RELATED"/>
    <property type="match status" value="1"/>
</dbReference>
<dbReference type="SUPFAM" id="SSF53697">
    <property type="entry name" value="SIS domain"/>
    <property type="match status" value="1"/>
</dbReference>
<evidence type="ECO:0000313" key="2">
    <source>
        <dbReference type="EMBL" id="MXQ74179.1"/>
    </source>
</evidence>
<evidence type="ECO:0000259" key="1">
    <source>
        <dbReference type="PROSITE" id="PS51464"/>
    </source>
</evidence>
<dbReference type="GO" id="GO:0097367">
    <property type="term" value="F:carbohydrate derivative binding"/>
    <property type="evidence" value="ECO:0007669"/>
    <property type="project" value="InterPro"/>
</dbReference>
<dbReference type="AlphaFoldDB" id="A0A6N8UCE4"/>
<sequence length="387" mass="43387">MIDRMNTDEKILKNSAYVLREIEQQPTIWMQTYELIQSMKNELQEFLKDYDEVIFTGAGTSEFVGNTVYRSLCKNGNKNVYSIGTTDLLSHPQLYFDDTKKTVLVSCARSGNSPESVAVVELANQYLKNQVKHLILTCNPLGKLAQYGKQKEHALLVLMPEGTNDLSYAMTSSFTSMVLSGYLCFHLDSLDQQLPYVDWIVKNGNAVLNTYSSDLKKIVNERAFDRLIYLGSGNLKGLAQEAALKALELSAGKLCTMYDSPLGYRHGPASFVKERFSSLIVCLFTGDEYADAYTLDMLKEMRGYENEHNFFLVMAPDTKADYAPYCDGVVKLAGTNIPECYLALPYILAAQLIAVYRSWLYGIGCDIPFGTYETTSPVKTIIHPKSS</sequence>
<dbReference type="PROSITE" id="PS51464">
    <property type="entry name" value="SIS"/>
    <property type="match status" value="2"/>
</dbReference>
<dbReference type="GO" id="GO:0005886">
    <property type="term" value="C:plasma membrane"/>
    <property type="evidence" value="ECO:0007669"/>
    <property type="project" value="TreeGrafter"/>
</dbReference>
<reference evidence="2 3" key="2">
    <citation type="submission" date="2020-01" db="EMBL/GenBank/DDBJ databases">
        <title>Clostridiaceae sp. nov. isolated from the gut of human by culturomics.</title>
        <authorList>
            <person name="Chang Y."/>
        </authorList>
    </citation>
    <scope>NUCLEOTIDE SEQUENCE [LARGE SCALE GENOMIC DNA]</scope>
    <source>
        <strain evidence="2 3">DONG20-135</strain>
    </source>
</reference>
<dbReference type="EMBL" id="WUUQ01000004">
    <property type="protein sequence ID" value="MXQ74179.1"/>
    <property type="molecule type" value="Genomic_DNA"/>
</dbReference>
<gene>
    <name evidence="2" type="ORF">GSF08_09550</name>
</gene>
<comment type="caution">
    <text evidence="2">The sequence shown here is derived from an EMBL/GenBank/DDBJ whole genome shotgun (WGS) entry which is preliminary data.</text>
</comment>